<protein>
    <submittedName>
        <fullName evidence="2">Uncharacterized protein</fullName>
    </submittedName>
</protein>
<evidence type="ECO:0000313" key="2">
    <source>
        <dbReference type="WBParaSite" id="PDA_v2.g20110.t1"/>
    </source>
</evidence>
<dbReference type="AlphaFoldDB" id="A0A914PNL8"/>
<evidence type="ECO:0000313" key="1">
    <source>
        <dbReference type="Proteomes" id="UP000887578"/>
    </source>
</evidence>
<organism evidence="1 2">
    <name type="scientific">Panagrolaimus davidi</name>
    <dbReference type="NCBI Taxonomy" id="227884"/>
    <lineage>
        <taxon>Eukaryota</taxon>
        <taxon>Metazoa</taxon>
        <taxon>Ecdysozoa</taxon>
        <taxon>Nematoda</taxon>
        <taxon>Chromadorea</taxon>
        <taxon>Rhabditida</taxon>
        <taxon>Tylenchina</taxon>
        <taxon>Panagrolaimomorpha</taxon>
        <taxon>Panagrolaimoidea</taxon>
        <taxon>Panagrolaimidae</taxon>
        <taxon>Panagrolaimus</taxon>
    </lineage>
</organism>
<keyword evidence="1" id="KW-1185">Reference proteome</keyword>
<dbReference type="WBParaSite" id="PDA_v2.g20110.t1">
    <property type="protein sequence ID" value="PDA_v2.g20110.t1"/>
    <property type="gene ID" value="PDA_v2.g20110"/>
</dbReference>
<reference evidence="2" key="1">
    <citation type="submission" date="2022-11" db="UniProtKB">
        <authorList>
            <consortium name="WormBaseParasite"/>
        </authorList>
    </citation>
    <scope>IDENTIFICATION</scope>
</reference>
<accession>A0A914PNL8</accession>
<sequence length="163" mass="18448">MAFIGDLSGITERNKTNATYQSMIDGELLYEYAIHRYTTNKTRATFRCAGCRSAISDGRAPPEFKIYYLKGAVDLESKTVIFDEDPDEHPHFYTIVAVFCDYPERQKSFTAGIVFVKEKDTVAYEKLFRKLKDLVGDDFGPKEFGFDHELAAINAAKAAAFSR</sequence>
<dbReference type="Proteomes" id="UP000887578">
    <property type="component" value="Unplaced"/>
</dbReference>
<proteinExistence type="predicted"/>
<name>A0A914PNL8_9BILA</name>